<comment type="subcellular location">
    <subcellularLocation>
        <location evidence="1">Membrane</location>
        <topology evidence="1">Multi-pass membrane protein</topology>
    </subcellularLocation>
</comment>
<evidence type="ECO:0000256" key="5">
    <source>
        <dbReference type="ARBA" id="ARBA00023136"/>
    </source>
</evidence>
<dbReference type="STRING" id="1144750.SAMN05443431_10560"/>
<keyword evidence="8" id="KW-1185">Reference proteome</keyword>
<evidence type="ECO:0000256" key="1">
    <source>
        <dbReference type="ARBA" id="ARBA00004141"/>
    </source>
</evidence>
<protein>
    <submittedName>
        <fullName evidence="7">YhhN-like protein</fullName>
    </submittedName>
</protein>
<dbReference type="GO" id="GO:0016787">
    <property type="term" value="F:hydrolase activity"/>
    <property type="evidence" value="ECO:0007669"/>
    <property type="project" value="TreeGrafter"/>
</dbReference>
<feature type="transmembrane region" description="Helical" evidence="6">
    <location>
        <begin position="173"/>
        <end position="194"/>
    </location>
</feature>
<dbReference type="RefSeq" id="WP_090839640.1">
    <property type="nucleotide sequence ID" value="NZ_FORM01000005.1"/>
</dbReference>
<name>A0A1I3PCJ3_9FLAO</name>
<keyword evidence="5 6" id="KW-0472">Membrane</keyword>
<dbReference type="InterPro" id="IPR012506">
    <property type="entry name" value="TMEM86B-like"/>
</dbReference>
<dbReference type="EMBL" id="FORM01000005">
    <property type="protein sequence ID" value="SFJ19354.1"/>
    <property type="molecule type" value="Genomic_DNA"/>
</dbReference>
<reference evidence="8" key="1">
    <citation type="submission" date="2016-10" db="EMBL/GenBank/DDBJ databases">
        <authorList>
            <person name="Varghese N."/>
            <person name="Submissions S."/>
        </authorList>
    </citation>
    <scope>NUCLEOTIDE SEQUENCE [LARGE SCALE GENOMIC DNA]</scope>
    <source>
        <strain evidence="8">DSM 28881</strain>
    </source>
</reference>
<evidence type="ECO:0000313" key="7">
    <source>
        <dbReference type="EMBL" id="SFJ19354.1"/>
    </source>
</evidence>
<dbReference type="GO" id="GO:0016020">
    <property type="term" value="C:membrane"/>
    <property type="evidence" value="ECO:0007669"/>
    <property type="project" value="UniProtKB-SubCell"/>
</dbReference>
<feature type="transmembrane region" description="Helical" evidence="6">
    <location>
        <begin position="141"/>
        <end position="161"/>
    </location>
</feature>
<dbReference type="PANTHER" id="PTHR31885">
    <property type="entry name" value="GH04784P"/>
    <property type="match status" value="1"/>
</dbReference>
<feature type="transmembrane region" description="Helical" evidence="6">
    <location>
        <begin position="115"/>
        <end position="135"/>
    </location>
</feature>
<keyword evidence="3 6" id="KW-0812">Transmembrane</keyword>
<sequence>MISFFKNKIYVSALFFFVLAVDICVKFSADPLPARFLTKTALLSILLYFFMVNKKEKHVKDKFFYIGFLFFWIGDLVLLLYENPILYIAGMSLFIIGKLFYTIRFSHQKDFEMSSLMPFFVVIFIYIVVIVLFVYDNLKDFFIPIIIYIFASMLLGLFAFLRKDSVNRKSFYLIMIAVIIGAGSDSTAVLQSFYDSELPYHQILVMLFYALFQYLIILGLVEEKEIKHKDLSTKTASF</sequence>
<evidence type="ECO:0000256" key="4">
    <source>
        <dbReference type="ARBA" id="ARBA00022989"/>
    </source>
</evidence>
<feature type="transmembrane region" description="Helical" evidence="6">
    <location>
        <begin position="63"/>
        <end position="79"/>
    </location>
</feature>
<evidence type="ECO:0000313" key="8">
    <source>
        <dbReference type="Proteomes" id="UP000199559"/>
    </source>
</evidence>
<keyword evidence="4 6" id="KW-1133">Transmembrane helix</keyword>
<gene>
    <name evidence="7" type="ORF">SAMN05443431_10560</name>
</gene>
<dbReference type="Pfam" id="PF07947">
    <property type="entry name" value="YhhN"/>
    <property type="match status" value="1"/>
</dbReference>
<evidence type="ECO:0000256" key="3">
    <source>
        <dbReference type="ARBA" id="ARBA00022692"/>
    </source>
</evidence>
<organism evidence="7 8">
    <name type="scientific">Olleya namhaensis</name>
    <dbReference type="NCBI Taxonomy" id="1144750"/>
    <lineage>
        <taxon>Bacteria</taxon>
        <taxon>Pseudomonadati</taxon>
        <taxon>Bacteroidota</taxon>
        <taxon>Flavobacteriia</taxon>
        <taxon>Flavobacteriales</taxon>
        <taxon>Flavobacteriaceae</taxon>
    </lineage>
</organism>
<evidence type="ECO:0000256" key="6">
    <source>
        <dbReference type="SAM" id="Phobius"/>
    </source>
</evidence>
<dbReference type="Proteomes" id="UP000199559">
    <property type="component" value="Unassembled WGS sequence"/>
</dbReference>
<accession>A0A1I3PCJ3</accession>
<proteinExistence type="inferred from homology"/>
<feature type="transmembrane region" description="Helical" evidence="6">
    <location>
        <begin position="85"/>
        <end position="103"/>
    </location>
</feature>
<evidence type="ECO:0000256" key="2">
    <source>
        <dbReference type="ARBA" id="ARBA00007375"/>
    </source>
</evidence>
<feature type="transmembrane region" description="Helical" evidence="6">
    <location>
        <begin position="34"/>
        <end position="51"/>
    </location>
</feature>
<dbReference type="PANTHER" id="PTHR31885:SF6">
    <property type="entry name" value="GH04784P"/>
    <property type="match status" value="1"/>
</dbReference>
<comment type="similarity">
    <text evidence="2">Belongs to the TMEM86 family.</text>
</comment>
<feature type="transmembrane region" description="Helical" evidence="6">
    <location>
        <begin position="9"/>
        <end position="28"/>
    </location>
</feature>
<dbReference type="AlphaFoldDB" id="A0A1I3PCJ3"/>
<feature type="transmembrane region" description="Helical" evidence="6">
    <location>
        <begin position="200"/>
        <end position="221"/>
    </location>
</feature>